<dbReference type="InterPro" id="IPR005118">
    <property type="entry name" value="TRCF_C"/>
</dbReference>
<dbReference type="FunFam" id="3.40.50.300:FF:000300">
    <property type="entry name" value="Transcription-repair-coupling factor"/>
    <property type="match status" value="1"/>
</dbReference>
<keyword evidence="4 13" id="KW-0227">DNA damage</keyword>
<dbReference type="InterPro" id="IPR036101">
    <property type="entry name" value="CarD-like/TRCF_RID_sf"/>
</dbReference>
<dbReference type="GO" id="GO:0006355">
    <property type="term" value="P:regulation of DNA-templated transcription"/>
    <property type="evidence" value="ECO:0007669"/>
    <property type="project" value="UniProtKB-UniRule"/>
</dbReference>
<dbReference type="CDD" id="cd18810">
    <property type="entry name" value="SF2_C_TRCF"/>
    <property type="match status" value="1"/>
</dbReference>
<dbReference type="RefSeq" id="WP_183409174.1">
    <property type="nucleotide sequence ID" value="NZ_JACHWY010000001.1"/>
</dbReference>
<dbReference type="CDD" id="cd17991">
    <property type="entry name" value="DEXHc_TRCF"/>
    <property type="match status" value="1"/>
</dbReference>
<dbReference type="Pfam" id="PF00271">
    <property type="entry name" value="Helicase_C"/>
    <property type="match status" value="1"/>
</dbReference>
<evidence type="ECO:0000256" key="12">
    <source>
        <dbReference type="ARBA" id="ARBA00070128"/>
    </source>
</evidence>
<dbReference type="SUPFAM" id="SSF143517">
    <property type="entry name" value="TRCF domain-like"/>
    <property type="match status" value="1"/>
</dbReference>
<keyword evidence="8 13" id="KW-0238">DNA-binding</keyword>
<dbReference type="NCBIfam" id="TIGR00580">
    <property type="entry name" value="mfd"/>
    <property type="match status" value="1"/>
</dbReference>
<dbReference type="FunFam" id="3.40.50.300:FF:000546">
    <property type="entry name" value="Transcription-repair-coupling factor"/>
    <property type="match status" value="1"/>
</dbReference>
<evidence type="ECO:0000256" key="1">
    <source>
        <dbReference type="ARBA" id="ARBA00004496"/>
    </source>
</evidence>
<dbReference type="Pfam" id="PF02559">
    <property type="entry name" value="CarD_TRCF_RID"/>
    <property type="match status" value="1"/>
</dbReference>
<evidence type="ECO:0000313" key="17">
    <source>
        <dbReference type="Proteomes" id="UP000537130"/>
    </source>
</evidence>
<dbReference type="Gene3D" id="3.90.1150.50">
    <property type="entry name" value="Transcription-repair-coupling factor, D7 domain"/>
    <property type="match status" value="1"/>
</dbReference>
<proteinExistence type="inferred from homology"/>
<dbReference type="InterPro" id="IPR037235">
    <property type="entry name" value="TRCF-like_C_D7"/>
</dbReference>
<dbReference type="InterPro" id="IPR027417">
    <property type="entry name" value="P-loop_NTPase"/>
</dbReference>
<dbReference type="SMART" id="SM00490">
    <property type="entry name" value="HELICc"/>
    <property type="match status" value="1"/>
</dbReference>
<dbReference type="NCBIfam" id="NF007966">
    <property type="entry name" value="PRK10689.1"/>
    <property type="match status" value="1"/>
</dbReference>
<dbReference type="GO" id="GO:0005737">
    <property type="term" value="C:cytoplasm"/>
    <property type="evidence" value="ECO:0007669"/>
    <property type="project" value="UniProtKB-SubCell"/>
</dbReference>
<keyword evidence="6 16" id="KW-0347">Helicase</keyword>
<keyword evidence="2 13" id="KW-0963">Cytoplasm</keyword>
<accession>A0A7W4W408</accession>
<evidence type="ECO:0000313" key="16">
    <source>
        <dbReference type="EMBL" id="MBB3046482.1"/>
    </source>
</evidence>
<dbReference type="SMART" id="SM00487">
    <property type="entry name" value="DEXDc"/>
    <property type="match status" value="1"/>
</dbReference>
<dbReference type="GO" id="GO:0005524">
    <property type="term" value="F:ATP binding"/>
    <property type="evidence" value="ECO:0007669"/>
    <property type="project" value="UniProtKB-UniRule"/>
</dbReference>
<dbReference type="Pfam" id="PF03461">
    <property type="entry name" value="TRCF"/>
    <property type="match status" value="1"/>
</dbReference>
<dbReference type="GO" id="GO:0000716">
    <property type="term" value="P:transcription-coupled nucleotide-excision repair, DNA damage recognition"/>
    <property type="evidence" value="ECO:0007669"/>
    <property type="project" value="UniProtKB-UniRule"/>
</dbReference>
<protein>
    <recommendedName>
        <fullName evidence="12 13">Transcription-repair-coupling factor</fullName>
        <shortName evidence="13">TRCF</shortName>
        <ecNumber evidence="13">3.6.4.-</ecNumber>
    </recommendedName>
</protein>
<evidence type="ECO:0000259" key="14">
    <source>
        <dbReference type="PROSITE" id="PS51192"/>
    </source>
</evidence>
<dbReference type="SUPFAM" id="SSF52540">
    <property type="entry name" value="P-loop containing nucleoside triphosphate hydrolases"/>
    <property type="match status" value="4"/>
</dbReference>
<evidence type="ECO:0000256" key="8">
    <source>
        <dbReference type="ARBA" id="ARBA00023125"/>
    </source>
</evidence>
<dbReference type="GO" id="GO:0003684">
    <property type="term" value="F:damaged DNA binding"/>
    <property type="evidence" value="ECO:0007669"/>
    <property type="project" value="InterPro"/>
</dbReference>
<evidence type="ECO:0000256" key="10">
    <source>
        <dbReference type="ARBA" id="ARBA00061104"/>
    </source>
</evidence>
<evidence type="ECO:0000256" key="13">
    <source>
        <dbReference type="HAMAP-Rule" id="MF_00969"/>
    </source>
</evidence>
<evidence type="ECO:0000256" key="11">
    <source>
        <dbReference type="ARBA" id="ARBA00061399"/>
    </source>
</evidence>
<evidence type="ECO:0000256" key="4">
    <source>
        <dbReference type="ARBA" id="ARBA00022763"/>
    </source>
</evidence>
<evidence type="ECO:0000256" key="5">
    <source>
        <dbReference type="ARBA" id="ARBA00022801"/>
    </source>
</evidence>
<dbReference type="InterPro" id="IPR001650">
    <property type="entry name" value="Helicase_C-like"/>
</dbReference>
<feature type="domain" description="Helicase C-terminal" evidence="15">
    <location>
        <begin position="788"/>
        <end position="950"/>
    </location>
</feature>
<evidence type="ECO:0000256" key="9">
    <source>
        <dbReference type="ARBA" id="ARBA00023204"/>
    </source>
</evidence>
<dbReference type="AlphaFoldDB" id="A0A7W4W408"/>
<dbReference type="EMBL" id="JACHWY010000001">
    <property type="protein sequence ID" value="MBB3046482.1"/>
    <property type="molecule type" value="Genomic_DNA"/>
</dbReference>
<evidence type="ECO:0000259" key="15">
    <source>
        <dbReference type="PROSITE" id="PS51194"/>
    </source>
</evidence>
<evidence type="ECO:0000256" key="7">
    <source>
        <dbReference type="ARBA" id="ARBA00022840"/>
    </source>
</evidence>
<dbReference type="GO" id="GO:0003678">
    <property type="term" value="F:DNA helicase activity"/>
    <property type="evidence" value="ECO:0007669"/>
    <property type="project" value="TreeGrafter"/>
</dbReference>
<dbReference type="Pfam" id="PF17757">
    <property type="entry name" value="UvrB_inter"/>
    <property type="match status" value="1"/>
</dbReference>
<dbReference type="PROSITE" id="PS51192">
    <property type="entry name" value="HELICASE_ATP_BIND_1"/>
    <property type="match status" value="1"/>
</dbReference>
<dbReference type="Gene3D" id="3.40.50.300">
    <property type="entry name" value="P-loop containing nucleotide triphosphate hydrolases"/>
    <property type="match status" value="2"/>
</dbReference>
<dbReference type="GO" id="GO:0016787">
    <property type="term" value="F:hydrolase activity"/>
    <property type="evidence" value="ECO:0007669"/>
    <property type="project" value="UniProtKB-KW"/>
</dbReference>
<comment type="similarity">
    <text evidence="10 13">In the N-terminal section; belongs to the UvrB family.</text>
</comment>
<comment type="caution">
    <text evidence="16">The sequence shown here is derived from an EMBL/GenBank/DDBJ whole genome shotgun (WGS) entry which is preliminary data.</text>
</comment>
<dbReference type="InterPro" id="IPR014001">
    <property type="entry name" value="Helicase_ATP-bd"/>
</dbReference>
<dbReference type="InterPro" id="IPR047112">
    <property type="entry name" value="RecG/Mfd"/>
</dbReference>
<reference evidence="16 17" key="1">
    <citation type="submission" date="2020-08" db="EMBL/GenBank/DDBJ databases">
        <title>Genomic Encyclopedia of Type Strains, Phase III (KMG-III): the genomes of soil and plant-associated and newly described type strains.</title>
        <authorList>
            <person name="Whitman W."/>
        </authorList>
    </citation>
    <scope>NUCLEOTIDE SEQUENCE [LARGE SCALE GENOMIC DNA]</scope>
    <source>
        <strain evidence="16 17">CECT 8654</strain>
    </source>
</reference>
<keyword evidence="3 13" id="KW-0547">Nucleotide-binding</keyword>
<keyword evidence="9 13" id="KW-0234">DNA repair</keyword>
<keyword evidence="7 13" id="KW-0067">ATP-binding</keyword>
<comment type="function">
    <text evidence="13">Couples transcription and DNA repair by recognizing RNA polymerase (RNAP) stalled at DNA lesions. Mediates ATP-dependent release of RNAP and its truncated transcript from the DNA, and recruitment of nucleotide excision repair machinery to the damaged site.</text>
</comment>
<dbReference type="InterPro" id="IPR048635">
    <property type="entry name" value="MFD_D3"/>
</dbReference>
<dbReference type="Proteomes" id="UP000537130">
    <property type="component" value="Unassembled WGS sequence"/>
</dbReference>
<gene>
    <name evidence="13" type="primary">mfd</name>
    <name evidence="16" type="ORF">FHR99_000718</name>
</gene>
<feature type="domain" description="Helicase ATP-binding" evidence="14">
    <location>
        <begin position="614"/>
        <end position="775"/>
    </location>
</feature>
<keyword evidence="5 13" id="KW-0378">Hydrolase</keyword>
<comment type="similarity">
    <text evidence="11 13">In the C-terminal section; belongs to the helicase family. RecG subfamily.</text>
</comment>
<dbReference type="Gene3D" id="3.30.2060.10">
    <property type="entry name" value="Penicillin-binding protein 1b domain"/>
    <property type="match status" value="1"/>
</dbReference>
<dbReference type="InterPro" id="IPR004576">
    <property type="entry name" value="Mfd"/>
</dbReference>
<keyword evidence="17" id="KW-1185">Reference proteome</keyword>
<dbReference type="PROSITE" id="PS51194">
    <property type="entry name" value="HELICASE_CTER"/>
    <property type="match status" value="1"/>
</dbReference>
<comment type="subcellular location">
    <subcellularLocation>
        <location evidence="1 13">Cytoplasm</location>
    </subcellularLocation>
</comment>
<dbReference type="Gene3D" id="2.40.10.170">
    <property type="match status" value="1"/>
</dbReference>
<dbReference type="SMART" id="SM00982">
    <property type="entry name" value="TRCF"/>
    <property type="match status" value="1"/>
</dbReference>
<dbReference type="PANTHER" id="PTHR47964">
    <property type="entry name" value="ATP-DEPENDENT DNA HELICASE HOMOLOG RECG, CHLOROPLASTIC"/>
    <property type="match status" value="1"/>
</dbReference>
<dbReference type="EC" id="3.6.4.-" evidence="13"/>
<evidence type="ECO:0000256" key="3">
    <source>
        <dbReference type="ARBA" id="ARBA00022741"/>
    </source>
</evidence>
<dbReference type="HAMAP" id="MF_00969">
    <property type="entry name" value="TRCF"/>
    <property type="match status" value="1"/>
</dbReference>
<sequence length="1144" mass="128392">MLTTGLDLQIRAGRKLRLGSAHAAAQSLAIAEIASQRQGPVLLITDNTSAAYRMEQELRFFAPELPVHLLPDWETLPYDVFSPHQDIISERLRCLAELPTMRQGVLVVPVTTLLHRLPPLDYIRGHSLRLAKGEVLDLKAMRQSLEKSGYRHVDTVYEHGEYTLRGALLDLFPMGSKVPYRIDLFDDEIDTLRSFDPETQRSIDQFDNIDLLPGREYPLDEAGIRSFRDRWHARFDVDHRQCPVYQDICDGIPSAGIEYYLPLFFNDCATLFDYLPEDATIATGAGIEAAAEHFWRDARQRFEQRQGDRQRPVLTPAEIFLAVEEVFGKLKKHPQLVLHSEALPIEGDNINLPSSSPPALQIDAHNEDPAAALRSFNAQHRVLLCAESAGRREALLELLGRHKLKPKEVKGWEDFLTGAEALCITTAALEHGVVLSDDRLAAVAESQLFGHHVAQSRRRRKATTTTDQTVKNLAELRIGAPVVHIDHGVGRYQGLQSIDVDNQTEEFLTLEYADGAKLYVPVSALHMISRYSGADAETAPLHKLGTDQWSKARKKAAEKVRDVAAELLDIYAKREARRGYAYPLEREDYLRFSSEFPFEETPDQEQAIEAVVRDMQAPKPMDRLVCGDVGFGKTEVAMRAAFVAVQNSRQVAVLVPTTLLAQQHFESFRDRFANWPITVDVVSRFRSQAEQSAIIEKLNAGKIDILIGTHKLLSSDLKYNNLGLVIIDEEHRFGVRQKEVLKALRAEVDILTLTATPIPRTLNMSMSGMRDLSIIATPPARRLSVKTFVREYDSALVKEAILREILRGGQVYYLHNDVKTIEKAARELQESVPEIRVAVGHGQMRERDLEQVMSDFYHKRFNVLVCSTIIETGIDVPNANTIIIERADKFGLAQLHQLRGRVGRSHHQAYAYLLTPPARQMTPDAEKRLTAISEADTLGAGFTLATHDLEIRGAGELLGDEQSGQISAVGFSLYMEMLERAVTAIKEGRTVDLEKPAANTDINLRLPALIPDDYLPDIQGRLILYKRIASATSEDDLRELQVEMIDRFGLLPEPTKNLFRLAKLKLDADRLGILKVEASAQGGRLEFSDEPRIDPANLVTLVQTKPARYRLDGATALRFSEPLADNEARFQFVENLIRELAPAA</sequence>
<organism evidence="16 17">
    <name type="scientific">Litorivivens lipolytica</name>
    <dbReference type="NCBI Taxonomy" id="1524264"/>
    <lineage>
        <taxon>Bacteria</taxon>
        <taxon>Pseudomonadati</taxon>
        <taxon>Pseudomonadota</taxon>
        <taxon>Gammaproteobacteria</taxon>
        <taxon>Litorivivens</taxon>
    </lineage>
</organism>
<dbReference type="Gene3D" id="3.40.50.11180">
    <property type="match status" value="1"/>
</dbReference>
<dbReference type="InterPro" id="IPR011545">
    <property type="entry name" value="DEAD/DEAH_box_helicase_dom"/>
</dbReference>
<dbReference type="InterPro" id="IPR041471">
    <property type="entry name" value="UvrB_inter"/>
</dbReference>
<dbReference type="Gene3D" id="3.40.50.11140">
    <property type="match status" value="1"/>
</dbReference>
<evidence type="ECO:0000256" key="6">
    <source>
        <dbReference type="ARBA" id="ARBA00022806"/>
    </source>
</evidence>
<dbReference type="InterPro" id="IPR003711">
    <property type="entry name" value="CarD-like/TRCF_RID"/>
</dbReference>
<evidence type="ECO:0000256" key="2">
    <source>
        <dbReference type="ARBA" id="ARBA00022490"/>
    </source>
</evidence>
<name>A0A7W4W408_9GAMM</name>
<dbReference type="PANTHER" id="PTHR47964:SF1">
    <property type="entry name" value="ATP-DEPENDENT DNA HELICASE HOMOLOG RECG, CHLOROPLASTIC"/>
    <property type="match status" value="1"/>
</dbReference>
<dbReference type="Pfam" id="PF00270">
    <property type="entry name" value="DEAD"/>
    <property type="match status" value="1"/>
</dbReference>
<dbReference type="Pfam" id="PF21132">
    <property type="entry name" value="MFD_D3"/>
    <property type="match status" value="1"/>
</dbReference>
<dbReference type="SMART" id="SM01058">
    <property type="entry name" value="CarD_TRCF"/>
    <property type="match status" value="1"/>
</dbReference>
<dbReference type="SUPFAM" id="SSF141259">
    <property type="entry name" value="CarD-like"/>
    <property type="match status" value="1"/>
</dbReference>